<feature type="compositionally biased region" description="Basic residues" evidence="1">
    <location>
        <begin position="1"/>
        <end position="10"/>
    </location>
</feature>
<gene>
    <name evidence="2" type="ORF">OFW50_03235</name>
</gene>
<dbReference type="EMBL" id="CP107523">
    <property type="protein sequence ID" value="UYN57131.1"/>
    <property type="molecule type" value="Genomic_DNA"/>
</dbReference>
<keyword evidence="3" id="KW-1185">Reference proteome</keyword>
<sequence length="44" mass="5108">MIHGKMKKTIPRASRVTDSFSRSPDKSKQMIRLVDGDDKDDDDW</sequence>
<feature type="region of interest" description="Disordered" evidence="1">
    <location>
        <begin position="1"/>
        <end position="44"/>
    </location>
</feature>
<evidence type="ECO:0000256" key="1">
    <source>
        <dbReference type="SAM" id="MobiDB-lite"/>
    </source>
</evidence>
<accession>A0ABY6H7F7</accession>
<reference evidence="2" key="1">
    <citation type="submission" date="2022-10" db="EMBL/GenBank/DDBJ databases">
        <title>Comparative genomic analysis and in-vitro probiotic properties of the potential probiotic L. chiayiensis AACE 3.</title>
        <authorList>
            <person name="Kang X."/>
        </authorList>
    </citation>
    <scope>NUCLEOTIDE SEQUENCE</scope>
    <source>
        <strain evidence="2">AACE 3</strain>
    </source>
</reference>
<evidence type="ECO:0000313" key="2">
    <source>
        <dbReference type="EMBL" id="UYN57131.1"/>
    </source>
</evidence>
<proteinExistence type="predicted"/>
<name>A0ABY6H7F7_9LACO</name>
<organism evidence="2 3">
    <name type="scientific">Lacticaseibacillus chiayiensis</name>
    <dbReference type="NCBI Taxonomy" id="2100821"/>
    <lineage>
        <taxon>Bacteria</taxon>
        <taxon>Bacillati</taxon>
        <taxon>Bacillota</taxon>
        <taxon>Bacilli</taxon>
        <taxon>Lactobacillales</taxon>
        <taxon>Lactobacillaceae</taxon>
        <taxon>Lacticaseibacillus</taxon>
    </lineage>
</organism>
<evidence type="ECO:0000313" key="3">
    <source>
        <dbReference type="Proteomes" id="UP001164790"/>
    </source>
</evidence>
<dbReference type="Proteomes" id="UP001164790">
    <property type="component" value="Chromosome"/>
</dbReference>
<dbReference type="RefSeq" id="WP_263932614.1">
    <property type="nucleotide sequence ID" value="NZ_CP074378.1"/>
</dbReference>
<protein>
    <submittedName>
        <fullName evidence="2">Uncharacterized protein</fullName>
    </submittedName>
</protein>